<name>E9GFE5_DAPPU</name>
<reference evidence="2 3" key="1">
    <citation type="journal article" date="2011" name="Science">
        <title>The ecoresponsive genome of Daphnia pulex.</title>
        <authorList>
            <person name="Colbourne J.K."/>
            <person name="Pfrender M.E."/>
            <person name="Gilbert D."/>
            <person name="Thomas W.K."/>
            <person name="Tucker A."/>
            <person name="Oakley T.H."/>
            <person name="Tokishita S."/>
            <person name="Aerts A."/>
            <person name="Arnold G.J."/>
            <person name="Basu M.K."/>
            <person name="Bauer D.J."/>
            <person name="Caceres C.E."/>
            <person name="Carmel L."/>
            <person name="Casola C."/>
            <person name="Choi J.H."/>
            <person name="Detter J.C."/>
            <person name="Dong Q."/>
            <person name="Dusheyko S."/>
            <person name="Eads B.D."/>
            <person name="Frohlich T."/>
            <person name="Geiler-Samerotte K.A."/>
            <person name="Gerlach D."/>
            <person name="Hatcher P."/>
            <person name="Jogdeo S."/>
            <person name="Krijgsveld J."/>
            <person name="Kriventseva E.V."/>
            <person name="Kultz D."/>
            <person name="Laforsch C."/>
            <person name="Lindquist E."/>
            <person name="Lopez J."/>
            <person name="Manak J.R."/>
            <person name="Muller J."/>
            <person name="Pangilinan J."/>
            <person name="Patwardhan R.P."/>
            <person name="Pitluck S."/>
            <person name="Pritham E.J."/>
            <person name="Rechtsteiner A."/>
            <person name="Rho M."/>
            <person name="Rogozin I.B."/>
            <person name="Sakarya O."/>
            <person name="Salamov A."/>
            <person name="Schaack S."/>
            <person name="Shapiro H."/>
            <person name="Shiga Y."/>
            <person name="Skalitzky C."/>
            <person name="Smith Z."/>
            <person name="Souvorov A."/>
            <person name="Sung W."/>
            <person name="Tang Z."/>
            <person name="Tsuchiya D."/>
            <person name="Tu H."/>
            <person name="Vos H."/>
            <person name="Wang M."/>
            <person name="Wolf Y.I."/>
            <person name="Yamagata H."/>
            <person name="Yamada T."/>
            <person name="Ye Y."/>
            <person name="Shaw J.R."/>
            <person name="Andrews J."/>
            <person name="Crease T.J."/>
            <person name="Tang H."/>
            <person name="Lucas S.M."/>
            <person name="Robertson H.M."/>
            <person name="Bork P."/>
            <person name="Koonin E.V."/>
            <person name="Zdobnov E.M."/>
            <person name="Grigoriev I.V."/>
            <person name="Lynch M."/>
            <person name="Boore J.L."/>
        </authorList>
    </citation>
    <scope>NUCLEOTIDE SEQUENCE [LARGE SCALE GENOMIC DNA]</scope>
</reference>
<dbReference type="EMBL" id="GL732542">
    <property type="protein sequence ID" value="EFX81827.1"/>
    <property type="molecule type" value="Genomic_DNA"/>
</dbReference>
<gene>
    <name evidence="2" type="ORF">DAPPUDRAFT_241925</name>
</gene>
<keyword evidence="1" id="KW-1133">Transmembrane helix</keyword>
<keyword evidence="1" id="KW-0472">Membrane</keyword>
<proteinExistence type="predicted"/>
<evidence type="ECO:0000313" key="2">
    <source>
        <dbReference type="EMBL" id="EFX81827.1"/>
    </source>
</evidence>
<accession>E9GFE5</accession>
<sequence>MYRQLLCDAVREGYFSYWLMPGPFLSSHFSSMSGVNFFIALRARVRCLVMKRVSLFSLPAVNGVFWDHGIWWSLKASLLLYVYVVPMSVGLRGQSAATSWQHGNLMPLSLTPSAMDNVSIVTHTSLGENVQSSCSPTPV</sequence>
<dbReference type="HOGENOM" id="CLU_1847135_0_0_1"/>
<protein>
    <submittedName>
        <fullName evidence="2">Uncharacterized protein</fullName>
    </submittedName>
</protein>
<dbReference type="Proteomes" id="UP000000305">
    <property type="component" value="Unassembled WGS sequence"/>
</dbReference>
<evidence type="ECO:0000256" key="1">
    <source>
        <dbReference type="SAM" id="Phobius"/>
    </source>
</evidence>
<dbReference type="InParanoid" id="E9GFE5"/>
<evidence type="ECO:0000313" key="3">
    <source>
        <dbReference type="Proteomes" id="UP000000305"/>
    </source>
</evidence>
<organism evidence="2 3">
    <name type="scientific">Daphnia pulex</name>
    <name type="common">Water flea</name>
    <dbReference type="NCBI Taxonomy" id="6669"/>
    <lineage>
        <taxon>Eukaryota</taxon>
        <taxon>Metazoa</taxon>
        <taxon>Ecdysozoa</taxon>
        <taxon>Arthropoda</taxon>
        <taxon>Crustacea</taxon>
        <taxon>Branchiopoda</taxon>
        <taxon>Diplostraca</taxon>
        <taxon>Cladocera</taxon>
        <taxon>Anomopoda</taxon>
        <taxon>Daphniidae</taxon>
        <taxon>Daphnia</taxon>
    </lineage>
</organism>
<feature type="transmembrane region" description="Helical" evidence="1">
    <location>
        <begin position="20"/>
        <end position="41"/>
    </location>
</feature>
<keyword evidence="1" id="KW-0812">Transmembrane</keyword>
<dbReference type="AlphaFoldDB" id="E9GFE5"/>
<dbReference type="KEGG" id="dpx:DAPPUDRAFT_241925"/>
<keyword evidence="3" id="KW-1185">Reference proteome</keyword>